<sequence length="145" mass="15448">MLAASFSVRFRNGQQHSRWCSCSPVGPAPRSRSASRGACCGDKSVREGKTALHGRTGTQGASSAIVRGTRNASPCGQRIDGEDARLIRRGGSRRTSLPFFEEKNARSTGGRSAPRAKGREGIGVRVGQRGCFPPADTIIPLDRSH</sequence>
<accession>B9L2P8</accession>
<dbReference type="Proteomes" id="UP000000447">
    <property type="component" value="Chromosome"/>
</dbReference>
<organism evidence="2 3">
    <name type="scientific">Thermomicrobium roseum (strain ATCC 27502 / DSM 5159 / P-2)</name>
    <dbReference type="NCBI Taxonomy" id="309801"/>
    <lineage>
        <taxon>Bacteria</taxon>
        <taxon>Pseudomonadati</taxon>
        <taxon>Thermomicrobiota</taxon>
        <taxon>Thermomicrobia</taxon>
        <taxon>Thermomicrobiales</taxon>
        <taxon>Thermomicrobiaceae</taxon>
        <taxon>Thermomicrobium</taxon>
    </lineage>
</organism>
<dbReference type="HOGENOM" id="CLU_1786000_0_0_0"/>
<feature type="region of interest" description="Disordered" evidence="1">
    <location>
        <begin position="22"/>
        <end position="42"/>
    </location>
</feature>
<protein>
    <submittedName>
        <fullName evidence="2">Uncharacterized protein</fullName>
    </submittedName>
</protein>
<reference evidence="2 3" key="1">
    <citation type="journal article" date="2009" name="PLoS ONE">
        <title>Complete genome sequence of the aerobic CO-oxidizing thermophile Thermomicrobium roseum.</title>
        <authorList>
            <person name="Wu D."/>
            <person name="Raymond J."/>
            <person name="Wu M."/>
            <person name="Chatterji S."/>
            <person name="Ren Q."/>
            <person name="Graham J.E."/>
            <person name="Bryant D.A."/>
            <person name="Robb F."/>
            <person name="Colman A."/>
            <person name="Tallon L.J."/>
            <person name="Badger J.H."/>
            <person name="Madupu R."/>
            <person name="Ward N.L."/>
            <person name="Eisen J.A."/>
        </authorList>
    </citation>
    <scope>NUCLEOTIDE SEQUENCE [LARGE SCALE GENOMIC DNA]</scope>
    <source>
        <strain evidence="3">ATCC 27502 / DSM 5159 / P-2</strain>
    </source>
</reference>
<evidence type="ECO:0000313" key="2">
    <source>
        <dbReference type="EMBL" id="ACM05064.1"/>
    </source>
</evidence>
<keyword evidence="3" id="KW-1185">Reference proteome</keyword>
<name>B9L2P8_THERP</name>
<dbReference type="AlphaFoldDB" id="B9L2P8"/>
<evidence type="ECO:0000256" key="1">
    <source>
        <dbReference type="SAM" id="MobiDB-lite"/>
    </source>
</evidence>
<gene>
    <name evidence="2" type="ordered locus">trd_1452</name>
</gene>
<dbReference type="KEGG" id="tro:trd_1452"/>
<proteinExistence type="predicted"/>
<dbReference type="EMBL" id="CP001275">
    <property type="protein sequence ID" value="ACM05064.1"/>
    <property type="molecule type" value="Genomic_DNA"/>
</dbReference>
<evidence type="ECO:0000313" key="3">
    <source>
        <dbReference type="Proteomes" id="UP000000447"/>
    </source>
</evidence>